<proteinExistence type="predicted"/>
<feature type="transmembrane region" description="Helical" evidence="1">
    <location>
        <begin position="51"/>
        <end position="70"/>
    </location>
</feature>
<keyword evidence="1" id="KW-0472">Membrane</keyword>
<sequence length="74" mass="7944">MMNSISISAVLLAAIVLFASVFVVALASSLLLKKTLYGSLQQDNLSVSVAVRRTFMVSLVVALLLVYYFLSTTA</sequence>
<protein>
    <recommendedName>
        <fullName evidence="3">DUF2909 domain-containing protein</fullName>
    </recommendedName>
</protein>
<gene>
    <name evidence="2" type="ORF">I3679_006190</name>
</gene>
<name>A0ABD5LVA8_PROMI</name>
<evidence type="ECO:0008006" key="3">
    <source>
        <dbReference type="Google" id="ProtNLM"/>
    </source>
</evidence>
<keyword evidence="1" id="KW-1133">Transmembrane helix</keyword>
<dbReference type="RefSeq" id="WP_232504911.1">
    <property type="nucleotide sequence ID" value="NZ_CP029725.1"/>
</dbReference>
<comment type="caution">
    <text evidence="2">The sequence shown here is derived from an EMBL/GenBank/DDBJ whole genome shotgun (WGS) entry which is preliminary data.</text>
</comment>
<organism evidence="2">
    <name type="scientific">Proteus mirabilis</name>
    <dbReference type="NCBI Taxonomy" id="584"/>
    <lineage>
        <taxon>Bacteria</taxon>
        <taxon>Pseudomonadati</taxon>
        <taxon>Pseudomonadota</taxon>
        <taxon>Gammaproteobacteria</taxon>
        <taxon>Enterobacterales</taxon>
        <taxon>Morganellaceae</taxon>
        <taxon>Proteus</taxon>
    </lineage>
</organism>
<evidence type="ECO:0000313" key="2">
    <source>
        <dbReference type="EMBL" id="MEY2343952.1"/>
    </source>
</evidence>
<dbReference type="AlphaFoldDB" id="A0ABD5LVA8"/>
<dbReference type="GeneID" id="23391211"/>
<evidence type="ECO:0000256" key="1">
    <source>
        <dbReference type="SAM" id="Phobius"/>
    </source>
</evidence>
<keyword evidence="1" id="KW-0812">Transmembrane</keyword>
<reference evidence="2" key="1">
    <citation type="submission" date="2021-05" db="EMBL/GenBank/DDBJ databases">
        <title>First report of NDM-5 and VEB-6 producing Proteus mirabilis isolated from blood of a sepsis patient in Kolkata, India.</title>
        <authorList>
            <person name="Halder G."/>
            <person name="Chaudhuri B."/>
            <person name="Dutta S."/>
        </authorList>
    </citation>
    <scope>NUCLEOTIDE SEQUENCE [LARGE SCALE GENOMIC DNA]</scope>
    <source>
        <strain evidence="2">7049</strain>
    </source>
</reference>
<dbReference type="EMBL" id="JADQCH020000001">
    <property type="protein sequence ID" value="MEY2343952.1"/>
    <property type="molecule type" value="Genomic_DNA"/>
</dbReference>
<accession>A0ABD5LVA8</accession>